<sequence length="243" mass="28030">MSDLMQKLSAFAHGLNEVMSDPEFIEGLKQLHYEMNYFVNDLPNDIAKVTIELMERGWFIYFLDDDTDHFQEKRSALINKSEESQDSYLTSYTRNYACKIRQFLIEEFPNRSAQIDDAFKAHDAELYYCSIPTFLALSEGIGRDLYGVGIYAKVNKQPAFNKVIEQVDGLKVFHEMVLKPLAVKSKVTETINEPTDEDKRFLNRHLIVHGSSDKYGSELNSLKSISLVYYVACSLLHLREQNT</sequence>
<dbReference type="RefSeq" id="WP_149609233.1">
    <property type="nucleotide sequence ID" value="NZ_VTZY01000040.1"/>
</dbReference>
<dbReference type="Proteomes" id="UP000323225">
    <property type="component" value="Unassembled WGS sequence"/>
</dbReference>
<dbReference type="EMBL" id="VUAA01000072">
    <property type="protein sequence ID" value="KAA1252464.1"/>
    <property type="molecule type" value="Genomic_DNA"/>
</dbReference>
<evidence type="ECO:0000313" key="1">
    <source>
        <dbReference type="EMBL" id="KAA1252464.1"/>
    </source>
</evidence>
<gene>
    <name evidence="1" type="ORF">F0M16_22830</name>
</gene>
<reference evidence="1 2" key="1">
    <citation type="submission" date="2019-09" db="EMBL/GenBank/DDBJ databases">
        <authorList>
            <person name="Kritzky A."/>
            <person name="Schelkanova E.Y."/>
            <person name="Alkhova Z.V."/>
            <person name="Smirnova N.I."/>
        </authorList>
    </citation>
    <scope>NUCLEOTIDE SEQUENCE [LARGE SCALE GENOMIC DNA]</scope>
    <source>
        <strain evidence="1 2">M1526</strain>
    </source>
</reference>
<dbReference type="AlphaFoldDB" id="A0A5Q6PC81"/>
<proteinExistence type="predicted"/>
<accession>A0A5Q6PC81</accession>
<name>A0A5Q6PC81_VIBCL</name>
<comment type="caution">
    <text evidence="1">The sequence shown here is derived from an EMBL/GenBank/DDBJ whole genome shotgun (WGS) entry which is preliminary data.</text>
</comment>
<evidence type="ECO:0000313" key="2">
    <source>
        <dbReference type="Proteomes" id="UP000323225"/>
    </source>
</evidence>
<organism evidence="1 2">
    <name type="scientific">Vibrio cholerae</name>
    <dbReference type="NCBI Taxonomy" id="666"/>
    <lineage>
        <taxon>Bacteria</taxon>
        <taxon>Pseudomonadati</taxon>
        <taxon>Pseudomonadota</taxon>
        <taxon>Gammaproteobacteria</taxon>
        <taxon>Vibrionales</taxon>
        <taxon>Vibrionaceae</taxon>
        <taxon>Vibrio</taxon>
    </lineage>
</organism>
<protein>
    <submittedName>
        <fullName evidence="1">Uncharacterized protein</fullName>
    </submittedName>
</protein>